<dbReference type="RefSeq" id="WP_109013874.1">
    <property type="nucleotide sequence ID" value="NZ_BDOQ01000001.1"/>
</dbReference>
<reference evidence="2 3" key="1">
    <citation type="journal article" date="2018" name="Environ. Microbiol.">
        <title>Isolation and genomic characterization of Novimethylophilus kurashikiensis gen. nov. sp. nov., a new lanthanide-dependent methylotrophic species of Methylophilaceae.</title>
        <authorList>
            <person name="Lv H."/>
            <person name="Sahin N."/>
            <person name="Tani A."/>
        </authorList>
    </citation>
    <scope>NUCLEOTIDE SEQUENCE [LARGE SCALE GENOMIC DNA]</scope>
    <source>
        <strain evidence="2 3">La2-4</strain>
    </source>
</reference>
<evidence type="ECO:0000259" key="1">
    <source>
        <dbReference type="Pfam" id="PF14534"/>
    </source>
</evidence>
<dbReference type="OrthoDB" id="9114487at2"/>
<dbReference type="InterPro" id="IPR011944">
    <property type="entry name" value="Steroid_delta5-4_isomerase"/>
</dbReference>
<dbReference type="InterPro" id="IPR027843">
    <property type="entry name" value="DUF4440"/>
</dbReference>
<evidence type="ECO:0000313" key="2">
    <source>
        <dbReference type="EMBL" id="GBG12650.1"/>
    </source>
</evidence>
<organism evidence="2 3">
    <name type="scientific">Novimethylophilus kurashikiensis</name>
    <dbReference type="NCBI Taxonomy" id="1825523"/>
    <lineage>
        <taxon>Bacteria</taxon>
        <taxon>Pseudomonadati</taxon>
        <taxon>Pseudomonadota</taxon>
        <taxon>Betaproteobacteria</taxon>
        <taxon>Nitrosomonadales</taxon>
        <taxon>Methylophilaceae</taxon>
        <taxon>Novimethylophilus</taxon>
    </lineage>
</organism>
<feature type="domain" description="DUF4440" evidence="1">
    <location>
        <begin position="8"/>
        <end position="116"/>
    </location>
</feature>
<sequence length="125" mass="13284">MTQDFFTAANQAWNDAFNSGDSAALAALYAETALLSPGNGATIHGRDAIRQLFQGFFDNGVNGHTIEVVESGGNDQVRYQVAKWGAFGAESNGSKPHFGGILTSVLEKNAGGQWLIRLHTWNAAA</sequence>
<dbReference type="NCBIfam" id="TIGR02246">
    <property type="entry name" value="SgcJ/EcaC family oxidoreductase"/>
    <property type="match status" value="1"/>
</dbReference>
<gene>
    <name evidence="2" type="ORF">NMK_0181</name>
</gene>
<evidence type="ECO:0000313" key="3">
    <source>
        <dbReference type="Proteomes" id="UP000245081"/>
    </source>
</evidence>
<dbReference type="InterPro" id="IPR032710">
    <property type="entry name" value="NTF2-like_dom_sf"/>
</dbReference>
<accession>A0A2R5F1W5</accession>
<proteinExistence type="predicted"/>
<dbReference type="Pfam" id="PF14534">
    <property type="entry name" value="DUF4440"/>
    <property type="match status" value="1"/>
</dbReference>
<dbReference type="SUPFAM" id="SSF54427">
    <property type="entry name" value="NTF2-like"/>
    <property type="match status" value="1"/>
</dbReference>
<dbReference type="AlphaFoldDB" id="A0A2R5F1W5"/>
<protein>
    <recommendedName>
        <fullName evidence="1">DUF4440 domain-containing protein</fullName>
    </recommendedName>
</protein>
<keyword evidence="3" id="KW-1185">Reference proteome</keyword>
<name>A0A2R5F1W5_9PROT</name>
<comment type="caution">
    <text evidence="2">The sequence shown here is derived from an EMBL/GenBank/DDBJ whole genome shotgun (WGS) entry which is preliminary data.</text>
</comment>
<dbReference type="Proteomes" id="UP000245081">
    <property type="component" value="Unassembled WGS sequence"/>
</dbReference>
<dbReference type="EMBL" id="BDOQ01000001">
    <property type="protein sequence ID" value="GBG12650.1"/>
    <property type="molecule type" value="Genomic_DNA"/>
</dbReference>
<dbReference type="Gene3D" id="3.10.450.50">
    <property type="match status" value="1"/>
</dbReference>